<dbReference type="EMBL" id="VCPD01000004">
    <property type="protein sequence ID" value="TMV07007.1"/>
    <property type="molecule type" value="Genomic_DNA"/>
</dbReference>
<accession>A0ABY2WX43</accession>
<keyword evidence="2" id="KW-1185">Reference proteome</keyword>
<dbReference type="InterPro" id="IPR005331">
    <property type="entry name" value="Sulfotransferase"/>
</dbReference>
<dbReference type="Pfam" id="PF03567">
    <property type="entry name" value="Sulfotransfer_2"/>
    <property type="match status" value="1"/>
</dbReference>
<comment type="caution">
    <text evidence="1">The sequence shown here is derived from an EMBL/GenBank/DDBJ whole genome shotgun (WGS) entry which is preliminary data.</text>
</comment>
<dbReference type="Proteomes" id="UP001193035">
    <property type="component" value="Unassembled WGS sequence"/>
</dbReference>
<gene>
    <name evidence="1" type="ORF">FGK63_12895</name>
</gene>
<dbReference type="InterPro" id="IPR027417">
    <property type="entry name" value="P-loop_NTPase"/>
</dbReference>
<sequence>MILSDRYRFVFVHVPKCAGTSVREAVLPFHDADTRFLKTVEHHSELGDIDYRHLPLKLLRDLDSEAFAKLKTYESYALLRDPFQRFRSAMSQRAKMYLGKEFAQLDDNEIRAEIEQVKTYLQSEPKVLEPGFIHFSRQSDYVWLDGQKLIKNLYPVERLDLLLAALARQIGTDSLKAGHANRTKVFRHPGLKRIMYGSAALSRRLLPSAVHEKLRTSARRMLMKAGTSQSSPVFGERHVKNFIRDYYAADLAMYRCVLAGVS</sequence>
<name>A0ABY2WX43_9RHOB</name>
<organism evidence="1 2">
    <name type="scientific">Ruegeria sediminis</name>
    <dbReference type="NCBI Taxonomy" id="2583820"/>
    <lineage>
        <taxon>Bacteria</taxon>
        <taxon>Pseudomonadati</taxon>
        <taxon>Pseudomonadota</taxon>
        <taxon>Alphaproteobacteria</taxon>
        <taxon>Rhodobacterales</taxon>
        <taxon>Roseobacteraceae</taxon>
        <taxon>Ruegeria</taxon>
    </lineage>
</organism>
<dbReference type="Gene3D" id="3.40.50.300">
    <property type="entry name" value="P-loop containing nucleotide triphosphate hydrolases"/>
    <property type="match status" value="1"/>
</dbReference>
<evidence type="ECO:0000313" key="2">
    <source>
        <dbReference type="Proteomes" id="UP001193035"/>
    </source>
</evidence>
<protein>
    <submittedName>
        <fullName evidence="1">Sulfotransferase family protein</fullName>
    </submittedName>
</protein>
<reference evidence="1 2" key="1">
    <citation type="submission" date="2019-05" db="EMBL/GenBank/DDBJ databases">
        <title>Ruegeria sp. nov., isolated from tidal flat.</title>
        <authorList>
            <person name="Kim W."/>
        </authorList>
    </citation>
    <scope>NUCLEOTIDE SEQUENCE [LARGE SCALE GENOMIC DNA]</scope>
    <source>
        <strain evidence="1 2">CAU 1488</strain>
    </source>
</reference>
<evidence type="ECO:0000313" key="1">
    <source>
        <dbReference type="EMBL" id="TMV07007.1"/>
    </source>
</evidence>
<proteinExistence type="predicted"/>